<organism evidence="1 2">
    <name type="scientific">Amphritea atlantica</name>
    <dbReference type="NCBI Taxonomy" id="355243"/>
    <lineage>
        <taxon>Bacteria</taxon>
        <taxon>Pseudomonadati</taxon>
        <taxon>Pseudomonadota</taxon>
        <taxon>Gammaproteobacteria</taxon>
        <taxon>Oceanospirillales</taxon>
        <taxon>Oceanospirillaceae</taxon>
        <taxon>Amphritea</taxon>
    </lineage>
</organism>
<evidence type="ECO:0008006" key="3">
    <source>
        <dbReference type="Google" id="ProtNLM"/>
    </source>
</evidence>
<dbReference type="Proteomes" id="UP001059950">
    <property type="component" value="Chromosome"/>
</dbReference>
<evidence type="ECO:0000313" key="1">
    <source>
        <dbReference type="EMBL" id="UTW05222.1"/>
    </source>
</evidence>
<keyword evidence="2" id="KW-1185">Reference proteome</keyword>
<sequence length="433" mass="48376">MGVSHIKLNKRAANNVIKLAIVGFELQSKTAMDLFFMQHQGSYGLVSAEHADVLIIDMEHPAVKPIIEQYRDSRPIIAVTATENQFSGFETLRKPLDGKRLIKAIDQAVDNYATAGVASDQSTVNSVSSEGEKAFQEYQKRLATGRQAMADYKTLTSDRDLSSSQVRKRFQLDQENASVTPYKTVSDDGVASVETADSNAVESQQPVSAPVEAPVELKTAEKRPQDVKAKLSYQMVYECCGNAPDVDMHEPDQRRKVFFKEDSTLLGLLQQAIAEGEAQNVAVEITGLPGTLAYLNEHKKFMFDFSEDLLIPLALTRFGYQELTLKERPDLDLNRPSLTGSKVSLIESDEMIWKLALWTSKGRLNRDIDPEQPYRLTSPLDFDRLLVIPHATTISSLWGRHSLSALEVVKVLKIHQRYVFSFMTAAFALGVFR</sequence>
<accession>A0ABY5H152</accession>
<name>A0ABY5H152_9GAMM</name>
<reference evidence="1" key="1">
    <citation type="submission" date="2021-04" db="EMBL/GenBank/DDBJ databases">
        <title>Oceanospirillales bacteria with DddD are important DMSP degraders in coastal seawater.</title>
        <authorList>
            <person name="Liu J."/>
        </authorList>
    </citation>
    <scope>NUCLEOTIDE SEQUENCE</scope>
    <source>
        <strain evidence="1">GY6</strain>
    </source>
</reference>
<gene>
    <name evidence="1" type="ORF">KDX31_09635</name>
</gene>
<evidence type="ECO:0000313" key="2">
    <source>
        <dbReference type="Proteomes" id="UP001059950"/>
    </source>
</evidence>
<proteinExistence type="predicted"/>
<dbReference type="EMBL" id="CP073344">
    <property type="protein sequence ID" value="UTW05222.1"/>
    <property type="molecule type" value="Genomic_DNA"/>
</dbReference>
<protein>
    <recommendedName>
        <fullName evidence="3">Response regulatory domain-containing protein</fullName>
    </recommendedName>
</protein>